<protein>
    <submittedName>
        <fullName evidence="3">Lipoprotein</fullName>
    </submittedName>
</protein>
<gene>
    <name evidence="4" type="ORF">CGU03_08625</name>
    <name evidence="2" type="ORF">DP83_12790</name>
    <name evidence="3" type="ORF">XV92_14765</name>
</gene>
<keyword evidence="1" id="KW-0732">Signal</keyword>
<sequence length="191" mass="20931">MKKLVLAASIALLTACSAPQQTQINVTPQATLSHNAIVKNSSFSLVSKDVRSAQYVALVDSGRNNIEPIHPRQNVRITLENALAEQFGSQGFRVNVNSENTITLEIQELLVSVKHSMIENQMDGSVTLEVTAETPKGKLVKSYNGTAKRTGMLSASNDEIEMVLNDVINIVLKEIANDTELQSYMQERFNG</sequence>
<dbReference type="Proteomes" id="UP000216173">
    <property type="component" value="Unassembled WGS sequence"/>
</dbReference>
<feature type="signal peptide" evidence="1">
    <location>
        <begin position="1"/>
        <end position="22"/>
    </location>
</feature>
<evidence type="ECO:0000313" key="3">
    <source>
        <dbReference type="EMBL" id="KQB00100.1"/>
    </source>
</evidence>
<reference evidence="2 5" key="1">
    <citation type="submission" date="2014-04" db="EMBL/GenBank/DDBJ databases">
        <title>Vibrio metecus sp. nov., a close relative of Vibrio cholerae isolated from coastal brackish ponds and clinical specimens.</title>
        <authorList>
            <person name="Kirchberger P.C."/>
            <person name="Turnsek M."/>
            <person name="Hunt D.E."/>
            <person name="Haley B.J."/>
            <person name="Colwell R."/>
            <person name="Polz M.F."/>
            <person name="Tarr C.L."/>
            <person name="Boucher Y."/>
        </authorList>
    </citation>
    <scope>NUCLEOTIDE SEQUENCE [LARGE SCALE GENOMIC DNA]</scope>
    <source>
        <strain evidence="2">OP3H</strain>
        <strain evidence="5">PPCK-2014</strain>
    </source>
</reference>
<name>A0A067BEJ4_VIBMT</name>
<evidence type="ECO:0000313" key="7">
    <source>
        <dbReference type="Proteomes" id="UP000216173"/>
    </source>
</evidence>
<dbReference type="RefSeq" id="WP_000737551.1">
    <property type="nucleotide sequence ID" value="NZ_ACZT01000022.1"/>
</dbReference>
<dbReference type="Proteomes" id="UP000027331">
    <property type="component" value="Unassembled WGS sequence"/>
</dbReference>
<dbReference type="Pfam" id="PF03923">
    <property type="entry name" value="Lipoprotein_16"/>
    <property type="match status" value="1"/>
</dbReference>
<organism evidence="3 6">
    <name type="scientific">Vibrio metoecus</name>
    <dbReference type="NCBI Taxonomy" id="1481663"/>
    <lineage>
        <taxon>Bacteria</taxon>
        <taxon>Pseudomonadati</taxon>
        <taxon>Pseudomonadota</taxon>
        <taxon>Gammaproteobacteria</taxon>
        <taxon>Vibrionales</taxon>
        <taxon>Vibrionaceae</taxon>
        <taxon>Vibrio</taxon>
    </lineage>
</organism>
<dbReference type="Proteomes" id="UP000050491">
    <property type="component" value="Unassembled WGS sequence"/>
</dbReference>
<evidence type="ECO:0000313" key="5">
    <source>
        <dbReference type="Proteomes" id="UP000027331"/>
    </source>
</evidence>
<reference evidence="3 6" key="2">
    <citation type="journal article" date="2015" name="Genome Biol. Evol.">
        <title>The Dynamics of Genetic Interactions between Vibrio metoecus and Vibrio cholerae, Two Close Relatives Co-Occurring in the Environment.</title>
        <authorList>
            <person name="Orata F.D."/>
            <person name="Kirchberger P.C."/>
            <person name="Meheust R."/>
            <person name="Barlow E.J."/>
            <person name="Tarr C.L."/>
            <person name="Boucher Y."/>
        </authorList>
    </citation>
    <scope>NUCLEOTIDE SEQUENCE [LARGE SCALE GENOMIC DNA]</scope>
    <source>
        <strain evidence="3 6">YB5B04</strain>
    </source>
</reference>
<dbReference type="EMBL" id="JJMN01000070">
    <property type="protein sequence ID" value="KDO13197.1"/>
    <property type="molecule type" value="Genomic_DNA"/>
</dbReference>
<comment type="caution">
    <text evidence="3">The sequence shown here is derived from an EMBL/GenBank/DDBJ whole genome shotgun (WGS) entry which is preliminary data.</text>
</comment>
<accession>A0A067BEJ4</accession>
<reference evidence="4" key="4">
    <citation type="submission" date="2017-07" db="EMBL/GenBank/DDBJ databases">
        <authorList>
            <person name="Sun Z.S."/>
            <person name="Albrecht U."/>
            <person name="Echele G."/>
            <person name="Lee C.C."/>
        </authorList>
    </citation>
    <scope>NUCLEOTIDE SEQUENCE [LARGE SCALE GENOMIC DNA]</scope>
    <source>
        <strain evidence="4">OYP9E10</strain>
    </source>
</reference>
<dbReference type="OrthoDB" id="5900953at2"/>
<dbReference type="EMBL" id="NMSH01000010">
    <property type="protein sequence ID" value="PAR21241.1"/>
    <property type="molecule type" value="Genomic_DNA"/>
</dbReference>
<evidence type="ECO:0000313" key="6">
    <source>
        <dbReference type="Proteomes" id="UP000050491"/>
    </source>
</evidence>
<evidence type="ECO:0000256" key="1">
    <source>
        <dbReference type="SAM" id="SignalP"/>
    </source>
</evidence>
<dbReference type="EMBL" id="LBGP01000018">
    <property type="protein sequence ID" value="KQB00100.1"/>
    <property type="molecule type" value="Genomic_DNA"/>
</dbReference>
<dbReference type="InterPro" id="IPR005619">
    <property type="entry name" value="Uncharacterised_YajG"/>
</dbReference>
<keyword evidence="3" id="KW-0449">Lipoprotein</keyword>
<dbReference type="PATRIC" id="fig|1481663.10.peg.681"/>
<evidence type="ECO:0000313" key="2">
    <source>
        <dbReference type="EMBL" id="KDO13197.1"/>
    </source>
</evidence>
<dbReference type="AlphaFoldDB" id="A0A067BEJ4"/>
<keyword evidence="5" id="KW-1185">Reference proteome</keyword>
<dbReference type="GeneID" id="94013035"/>
<reference evidence="7" key="3">
    <citation type="submission" date="2017-07" db="EMBL/GenBank/DDBJ databases">
        <authorList>
            <person name="Boucher Y."/>
            <person name="Orata F.D."/>
        </authorList>
    </citation>
    <scope>NUCLEOTIDE SEQUENCE [LARGE SCALE GENOMIC DNA]</scope>
    <source>
        <strain evidence="7">OYP9E10</strain>
    </source>
</reference>
<proteinExistence type="predicted"/>
<dbReference type="PROSITE" id="PS51257">
    <property type="entry name" value="PROKAR_LIPOPROTEIN"/>
    <property type="match status" value="1"/>
</dbReference>
<feature type="chain" id="PRO_5015027377" evidence="1">
    <location>
        <begin position="23"/>
        <end position="191"/>
    </location>
</feature>
<evidence type="ECO:0000313" key="4">
    <source>
        <dbReference type="EMBL" id="PAR21241.1"/>
    </source>
</evidence>